<dbReference type="Gene3D" id="3.40.50.300">
    <property type="entry name" value="P-loop containing nucleotide triphosphate hydrolases"/>
    <property type="match status" value="1"/>
</dbReference>
<dbReference type="InterPro" id="IPR027417">
    <property type="entry name" value="P-loop_NTPase"/>
</dbReference>
<proteinExistence type="predicted"/>
<protein>
    <recommendedName>
        <fullName evidence="5">CobQ/CobB/MinD/ParA nucleotide binding domain-containing protein</fullName>
    </recommendedName>
</protein>
<dbReference type="InterPro" id="IPR033756">
    <property type="entry name" value="YlxH/NBP35"/>
</dbReference>
<dbReference type="SUPFAM" id="SSF52540">
    <property type="entry name" value="P-loop containing nucleoside triphosphate hydrolases"/>
    <property type="match status" value="1"/>
</dbReference>
<dbReference type="GO" id="GO:0051782">
    <property type="term" value="P:negative regulation of cell division"/>
    <property type="evidence" value="ECO:0007669"/>
    <property type="project" value="TreeGrafter"/>
</dbReference>
<evidence type="ECO:0000256" key="1">
    <source>
        <dbReference type="ARBA" id="ARBA00022741"/>
    </source>
</evidence>
<keyword evidence="4" id="KW-1185">Reference proteome</keyword>
<dbReference type="GO" id="GO:0005829">
    <property type="term" value="C:cytosol"/>
    <property type="evidence" value="ECO:0007669"/>
    <property type="project" value="TreeGrafter"/>
</dbReference>
<reference evidence="3 4" key="1">
    <citation type="submission" date="2020-08" db="EMBL/GenBank/DDBJ databases">
        <title>Sequencing the genomes of 1000 actinobacteria strains.</title>
        <authorList>
            <person name="Klenk H.-P."/>
        </authorList>
    </citation>
    <scope>NUCLEOTIDE SEQUENCE [LARGE SCALE GENOMIC DNA]</scope>
    <source>
        <strain evidence="3 4">DSM 45084</strain>
    </source>
</reference>
<evidence type="ECO:0000313" key="3">
    <source>
        <dbReference type="EMBL" id="MBB4963044.1"/>
    </source>
</evidence>
<dbReference type="InterPro" id="IPR050625">
    <property type="entry name" value="ParA/MinD_ATPase"/>
</dbReference>
<dbReference type="PANTHER" id="PTHR43384:SF6">
    <property type="entry name" value="SEPTUM SITE-DETERMINING PROTEIN MIND HOMOLOG, CHLOROPLASTIC"/>
    <property type="match status" value="1"/>
</dbReference>
<evidence type="ECO:0008006" key="5">
    <source>
        <dbReference type="Google" id="ProtNLM"/>
    </source>
</evidence>
<keyword evidence="1" id="KW-0547">Nucleotide-binding</keyword>
<evidence type="ECO:0000256" key="2">
    <source>
        <dbReference type="ARBA" id="ARBA00022840"/>
    </source>
</evidence>
<dbReference type="AlphaFoldDB" id="A0A7W7SY53"/>
<dbReference type="GO" id="GO:0005524">
    <property type="term" value="F:ATP binding"/>
    <property type="evidence" value="ECO:0007669"/>
    <property type="project" value="UniProtKB-KW"/>
</dbReference>
<dbReference type="PANTHER" id="PTHR43384">
    <property type="entry name" value="SEPTUM SITE-DETERMINING PROTEIN MIND HOMOLOG, CHLOROPLASTIC-RELATED"/>
    <property type="match status" value="1"/>
</dbReference>
<dbReference type="GO" id="GO:0016887">
    <property type="term" value="F:ATP hydrolysis activity"/>
    <property type="evidence" value="ECO:0007669"/>
    <property type="project" value="TreeGrafter"/>
</dbReference>
<dbReference type="GO" id="GO:0009898">
    <property type="term" value="C:cytoplasmic side of plasma membrane"/>
    <property type="evidence" value="ECO:0007669"/>
    <property type="project" value="TreeGrafter"/>
</dbReference>
<evidence type="ECO:0000313" key="4">
    <source>
        <dbReference type="Proteomes" id="UP000542674"/>
    </source>
</evidence>
<organism evidence="3 4">
    <name type="scientific">Saccharothrix violaceirubra</name>
    <dbReference type="NCBI Taxonomy" id="413306"/>
    <lineage>
        <taxon>Bacteria</taxon>
        <taxon>Bacillati</taxon>
        <taxon>Actinomycetota</taxon>
        <taxon>Actinomycetes</taxon>
        <taxon>Pseudonocardiales</taxon>
        <taxon>Pseudonocardiaceae</taxon>
        <taxon>Saccharothrix</taxon>
    </lineage>
</organism>
<gene>
    <name evidence="3" type="ORF">F4559_000403</name>
</gene>
<dbReference type="NCBIfam" id="NF047398">
    <property type="entry name" value="AAA_KGGVGR"/>
    <property type="match status" value="1"/>
</dbReference>
<dbReference type="EMBL" id="JACHJS010000001">
    <property type="protein sequence ID" value="MBB4963044.1"/>
    <property type="molecule type" value="Genomic_DNA"/>
</dbReference>
<dbReference type="Pfam" id="PF10609">
    <property type="entry name" value="ParA"/>
    <property type="match status" value="1"/>
</dbReference>
<name>A0A7W7SY53_9PSEU</name>
<keyword evidence="2" id="KW-0067">ATP-binding</keyword>
<comment type="caution">
    <text evidence="3">The sequence shown here is derived from an EMBL/GenBank/DDBJ whole genome shotgun (WGS) entry which is preliminary data.</text>
</comment>
<accession>A0A7W7SY53</accession>
<dbReference type="RefSeq" id="WP_184665877.1">
    <property type="nucleotide sequence ID" value="NZ_BAABAI010000004.1"/>
</dbReference>
<sequence>MTVRFSEAWSVAYEFADEVRRADRDVILVRDVVGRLSLIVGGEPDEDLPAAFTGRVGAFSSPNPVLYMADLFEPGVVLDSPDLHVRAERSDGVGRLATLDRSLVGADWSRPHTDTPGRNRTTLYGFKGGVGRSTATAMLADHLANLGECVLVVDLDLESPGVGALLQNEDGLPEHGVIDHLVEAAVDNEADLDLVSRSTLLGNHGNGEVWIAPAAGRVSPDDDYLGKLNRVYTDLPPTDDGTPRRFGDRLEAAIVACEEQVTKQSRRPSVVLLDSRAGIHDIAAAAITQLSDTSLLFAADNPQTWNGYGILFKQWQRHLPPEALDHIRRRLRMVASMVPPNNASNYLDLFRDHAQQCFAETLYDDAHPDDFEAFNFASDDRTAPHSPLPILFNSDLISFDPVRRDGWHTQPLIAAAYRPFLEEAATLLVGSR</sequence>
<dbReference type="Proteomes" id="UP000542674">
    <property type="component" value="Unassembled WGS sequence"/>
</dbReference>